<evidence type="ECO:0000313" key="3">
    <source>
        <dbReference type="Proteomes" id="UP000320513"/>
    </source>
</evidence>
<feature type="compositionally biased region" description="Basic and acidic residues" evidence="1">
    <location>
        <begin position="48"/>
        <end position="73"/>
    </location>
</feature>
<proteinExistence type="predicted"/>
<sequence>MAVTDLQLDDECKHQWPSWAHHDGVAASTTLASASSQATQSPRGGDAPPERDGPERDGPERDGPERDGPERDGIVGADRAFARQPTRAQPRRGPAGPPYRCS</sequence>
<dbReference type="EMBL" id="VMQU01000033">
    <property type="protein sequence ID" value="TVS90299.1"/>
    <property type="molecule type" value="Genomic_DNA"/>
</dbReference>
<organism evidence="2 3">
    <name type="scientific">Mycobacterium helveticum</name>
    <dbReference type="NCBI Taxonomy" id="2592811"/>
    <lineage>
        <taxon>Bacteria</taxon>
        <taxon>Bacillati</taxon>
        <taxon>Actinomycetota</taxon>
        <taxon>Actinomycetes</taxon>
        <taxon>Mycobacteriales</taxon>
        <taxon>Mycobacteriaceae</taxon>
        <taxon>Mycobacterium</taxon>
    </lineage>
</organism>
<dbReference type="AlphaFoldDB" id="A0A557XW77"/>
<evidence type="ECO:0000256" key="1">
    <source>
        <dbReference type="SAM" id="MobiDB-lite"/>
    </source>
</evidence>
<dbReference type="Proteomes" id="UP000320513">
    <property type="component" value="Unassembled WGS sequence"/>
</dbReference>
<name>A0A557XW77_9MYCO</name>
<accession>A0A557XW77</accession>
<feature type="compositionally biased region" description="Low complexity" evidence="1">
    <location>
        <begin position="82"/>
        <end position="94"/>
    </location>
</feature>
<keyword evidence="3" id="KW-1185">Reference proteome</keyword>
<gene>
    <name evidence="2" type="ORF">FPZ47_10165</name>
</gene>
<evidence type="ECO:0000313" key="2">
    <source>
        <dbReference type="EMBL" id="TVS90299.1"/>
    </source>
</evidence>
<feature type="region of interest" description="Disordered" evidence="1">
    <location>
        <begin position="27"/>
        <end position="102"/>
    </location>
</feature>
<feature type="compositionally biased region" description="Low complexity" evidence="1">
    <location>
        <begin position="27"/>
        <end position="41"/>
    </location>
</feature>
<comment type="caution">
    <text evidence="2">The sequence shown here is derived from an EMBL/GenBank/DDBJ whole genome shotgun (WGS) entry which is preliminary data.</text>
</comment>
<reference evidence="2 3" key="1">
    <citation type="submission" date="2019-07" db="EMBL/GenBank/DDBJ databases">
        <title>New Mycobacterium species.</title>
        <authorList>
            <person name="Tortoli E."/>
            <person name="Ghielmetti G."/>
            <person name="Friedel U."/>
            <person name="Trovato A."/>
        </authorList>
    </citation>
    <scope>NUCLEOTIDE SEQUENCE [LARGE SCALE GENOMIC DNA]</scope>
    <source>
        <strain evidence="2 3">16-83</strain>
    </source>
</reference>
<protein>
    <submittedName>
        <fullName evidence="2">Uncharacterized protein</fullName>
    </submittedName>
</protein>